<dbReference type="AlphaFoldDB" id="A0A345UP45"/>
<keyword evidence="1" id="KW-1133">Transmembrane helix</keyword>
<evidence type="ECO:0000313" key="3">
    <source>
        <dbReference type="EMBL" id="AXJ02247.1"/>
    </source>
</evidence>
<dbReference type="InterPro" id="IPR005180">
    <property type="entry name" value="DUF302"/>
</dbReference>
<evidence type="ECO:0000256" key="1">
    <source>
        <dbReference type="SAM" id="Phobius"/>
    </source>
</evidence>
<dbReference type="Proteomes" id="UP000254808">
    <property type="component" value="Chromosome"/>
</dbReference>
<dbReference type="KEGG" id="cprv:CYPRO_3010"/>
<evidence type="ECO:0000259" key="2">
    <source>
        <dbReference type="Pfam" id="PF03625"/>
    </source>
</evidence>
<dbReference type="Gene3D" id="3.30.310.70">
    <property type="entry name" value="TT1751-like domain"/>
    <property type="match status" value="1"/>
</dbReference>
<dbReference type="InterPro" id="IPR035923">
    <property type="entry name" value="TT1751-like_sf"/>
</dbReference>
<organism evidence="3 4">
    <name type="scientific">Cyclonatronum proteinivorum</name>
    <dbReference type="NCBI Taxonomy" id="1457365"/>
    <lineage>
        <taxon>Bacteria</taxon>
        <taxon>Pseudomonadati</taxon>
        <taxon>Balneolota</taxon>
        <taxon>Balneolia</taxon>
        <taxon>Balneolales</taxon>
        <taxon>Cyclonatronaceae</taxon>
        <taxon>Cyclonatronum</taxon>
    </lineage>
</organism>
<evidence type="ECO:0000313" key="4">
    <source>
        <dbReference type="Proteomes" id="UP000254808"/>
    </source>
</evidence>
<dbReference type="Pfam" id="PF03625">
    <property type="entry name" value="DUF302"/>
    <property type="match status" value="1"/>
</dbReference>
<dbReference type="PANTHER" id="PTHR38342:SF1">
    <property type="entry name" value="SLR5037 PROTEIN"/>
    <property type="match status" value="1"/>
</dbReference>
<reference evidence="3 4" key="1">
    <citation type="submission" date="2018-03" db="EMBL/GenBank/DDBJ databases">
        <title>Phenotypic and genomic properties of Cyclonatronum proteinivorum gen. nov., sp. nov., a haloalkaliphilic bacteroidete from soda lakes possessing Na+-translocating rhodopsin.</title>
        <authorList>
            <person name="Toshchakov S.V."/>
            <person name="Korzhenkov A."/>
            <person name="Samarov N.I."/>
            <person name="Kublanov I.V."/>
            <person name="Muntyan M.S."/>
            <person name="Sorokin D.Y."/>
        </authorList>
    </citation>
    <scope>NUCLEOTIDE SEQUENCE [LARGE SCALE GENOMIC DNA]</scope>
    <source>
        <strain evidence="3 4">Omega</strain>
    </source>
</reference>
<keyword evidence="1" id="KW-0472">Membrane</keyword>
<dbReference type="CDD" id="cd14797">
    <property type="entry name" value="DUF302"/>
    <property type="match status" value="1"/>
</dbReference>
<proteinExistence type="predicted"/>
<accession>A0A345UP45</accession>
<sequence length="172" mass="19169">MLVQTAPNLTDSKMNKNIILAAAASFIGGLVIMGFVGFYSLPGMMMLEDESKYDFETTVEVFEKEVREAGWSIITVHDMQETLLGHGHEVLEVKIFELCSSRYSAEILKLDDERIVSPLMPCRVAIYKKSDGKTYIGRMDSELLAKPFGGVINQVMQQAASETEVVLAKLIR</sequence>
<protein>
    <submittedName>
        <fullName evidence="3">Uncharacterized conserved protein, DUF302 family</fullName>
    </submittedName>
</protein>
<feature type="domain" description="DUF302" evidence="2">
    <location>
        <begin position="77"/>
        <end position="140"/>
    </location>
</feature>
<keyword evidence="1" id="KW-0812">Transmembrane</keyword>
<dbReference type="EMBL" id="CP027806">
    <property type="protein sequence ID" value="AXJ02247.1"/>
    <property type="molecule type" value="Genomic_DNA"/>
</dbReference>
<name>A0A345UP45_9BACT</name>
<dbReference type="SUPFAM" id="SSF103247">
    <property type="entry name" value="TT1751-like"/>
    <property type="match status" value="1"/>
</dbReference>
<gene>
    <name evidence="3" type="ORF">CYPRO_3010</name>
</gene>
<keyword evidence="4" id="KW-1185">Reference proteome</keyword>
<dbReference type="PANTHER" id="PTHR38342">
    <property type="entry name" value="SLR5037 PROTEIN"/>
    <property type="match status" value="1"/>
</dbReference>
<feature type="transmembrane region" description="Helical" evidence="1">
    <location>
        <begin position="18"/>
        <end position="41"/>
    </location>
</feature>